<evidence type="ECO:0000256" key="3">
    <source>
        <dbReference type="ARBA" id="ARBA00022989"/>
    </source>
</evidence>
<feature type="compositionally biased region" description="Basic and acidic residues" evidence="6">
    <location>
        <begin position="289"/>
        <end position="298"/>
    </location>
</feature>
<dbReference type="InterPro" id="IPR052337">
    <property type="entry name" value="SAT4-like"/>
</dbReference>
<feature type="transmembrane region" description="Helical" evidence="7">
    <location>
        <begin position="42"/>
        <end position="64"/>
    </location>
</feature>
<comment type="similarity">
    <text evidence="5">Belongs to the SAT4 family.</text>
</comment>
<evidence type="ECO:0000256" key="5">
    <source>
        <dbReference type="ARBA" id="ARBA00038359"/>
    </source>
</evidence>
<dbReference type="Pfam" id="PF20684">
    <property type="entry name" value="Fung_rhodopsin"/>
    <property type="match status" value="1"/>
</dbReference>
<keyword evidence="4 7" id="KW-0472">Membrane</keyword>
<name>A0A9P4MZ90_9PLEO</name>
<dbReference type="EMBL" id="ML986690">
    <property type="protein sequence ID" value="KAF2260067.1"/>
    <property type="molecule type" value="Genomic_DNA"/>
</dbReference>
<dbReference type="InterPro" id="IPR049326">
    <property type="entry name" value="Rhodopsin_dom_fungi"/>
</dbReference>
<gene>
    <name evidence="9" type="ORF">CC78DRAFT_620564</name>
</gene>
<evidence type="ECO:0000256" key="1">
    <source>
        <dbReference type="ARBA" id="ARBA00004141"/>
    </source>
</evidence>
<keyword evidence="2 7" id="KW-0812">Transmembrane</keyword>
<feature type="transmembrane region" description="Helical" evidence="7">
    <location>
        <begin position="201"/>
        <end position="224"/>
    </location>
</feature>
<dbReference type="OrthoDB" id="5429740at2759"/>
<accession>A0A9P4MZ90</accession>
<evidence type="ECO:0000256" key="6">
    <source>
        <dbReference type="SAM" id="MobiDB-lite"/>
    </source>
</evidence>
<evidence type="ECO:0000313" key="9">
    <source>
        <dbReference type="EMBL" id="KAF2260067.1"/>
    </source>
</evidence>
<organism evidence="9 10">
    <name type="scientific">Lojkania enalia</name>
    <dbReference type="NCBI Taxonomy" id="147567"/>
    <lineage>
        <taxon>Eukaryota</taxon>
        <taxon>Fungi</taxon>
        <taxon>Dikarya</taxon>
        <taxon>Ascomycota</taxon>
        <taxon>Pezizomycotina</taxon>
        <taxon>Dothideomycetes</taxon>
        <taxon>Pleosporomycetidae</taxon>
        <taxon>Pleosporales</taxon>
        <taxon>Pleosporales incertae sedis</taxon>
        <taxon>Lojkania</taxon>
    </lineage>
</organism>
<evidence type="ECO:0000256" key="2">
    <source>
        <dbReference type="ARBA" id="ARBA00022692"/>
    </source>
</evidence>
<sequence length="311" mass="35208">MLTKTSKKILVEGVTLLVLDIIAVALRLWARQIKRQRLGTDDVFAILALICLICSAIVFIWGAADGGLGHHVNDLSMDTIALFLKIQFALQFPYLLSVTFIKLSILFFYERVFPLPTFTTATRCMCVFVILWFITFFFATLFQCWPISGNWQLGNAADTINQYAMYAAATILESLADIVTLTIPIFVVWTMRHLSTRKKVMVTLLFLLGAFVCFASIMRLYYIVKYMGPNAKDDIDLTYNLADLVVWSGVEPPLGLICVCLPTLSPVFRDRKYPIVFVELRDFLRSKFSGEDKSDNNESGHVLRPGDKNEP</sequence>
<protein>
    <recommendedName>
        <fullName evidence="8">Rhodopsin domain-containing protein</fullName>
    </recommendedName>
</protein>
<dbReference type="PANTHER" id="PTHR33048:SF47">
    <property type="entry name" value="INTEGRAL MEMBRANE PROTEIN-RELATED"/>
    <property type="match status" value="1"/>
</dbReference>
<proteinExistence type="inferred from homology"/>
<dbReference type="PANTHER" id="PTHR33048">
    <property type="entry name" value="PTH11-LIKE INTEGRAL MEMBRANE PROTEIN (AFU_ORTHOLOGUE AFUA_5G11245)"/>
    <property type="match status" value="1"/>
</dbReference>
<feature type="region of interest" description="Disordered" evidence="6">
    <location>
        <begin position="289"/>
        <end position="311"/>
    </location>
</feature>
<reference evidence="10" key="1">
    <citation type="journal article" date="2020" name="Stud. Mycol.">
        <title>101 Dothideomycetes genomes: A test case for predicting lifestyles and emergence of pathogens.</title>
        <authorList>
            <person name="Haridas S."/>
            <person name="Albert R."/>
            <person name="Binder M."/>
            <person name="Bloem J."/>
            <person name="LaButti K."/>
            <person name="Salamov A."/>
            <person name="Andreopoulos B."/>
            <person name="Baker S."/>
            <person name="Barry K."/>
            <person name="Bills G."/>
            <person name="Bluhm B."/>
            <person name="Cannon C."/>
            <person name="Castanera R."/>
            <person name="Culley D."/>
            <person name="Daum C."/>
            <person name="Ezra D."/>
            <person name="Gonzalez J."/>
            <person name="Henrissat B."/>
            <person name="Kuo A."/>
            <person name="Liang C."/>
            <person name="Lipzen A."/>
            <person name="Lutzoni F."/>
            <person name="Magnuson J."/>
            <person name="Mondo S."/>
            <person name="Nolan M."/>
            <person name="Ohm R."/>
            <person name="Pangilinan J."/>
            <person name="Park H.-J."/>
            <person name="Ramirez L."/>
            <person name="Alfaro M."/>
            <person name="Sun H."/>
            <person name="Tritt A."/>
            <person name="Yoshinaga Y."/>
            <person name="Zwiers L.-H."/>
            <person name="Turgeon B."/>
            <person name="Goodwin S."/>
            <person name="Spatafora J."/>
            <person name="Crous P."/>
            <person name="Grigoriev I."/>
        </authorList>
    </citation>
    <scope>NUCLEOTIDE SEQUENCE [LARGE SCALE GENOMIC DNA]</scope>
    <source>
        <strain evidence="10">CBS 304.66</strain>
    </source>
</reference>
<comment type="caution">
    <text evidence="9">The sequence shown here is derived from an EMBL/GenBank/DDBJ whole genome shotgun (WGS) entry which is preliminary data.</text>
</comment>
<evidence type="ECO:0000256" key="7">
    <source>
        <dbReference type="SAM" id="Phobius"/>
    </source>
</evidence>
<feature type="transmembrane region" description="Helical" evidence="7">
    <location>
        <begin position="12"/>
        <end position="30"/>
    </location>
</feature>
<evidence type="ECO:0000313" key="10">
    <source>
        <dbReference type="Proteomes" id="UP000800093"/>
    </source>
</evidence>
<evidence type="ECO:0000256" key="4">
    <source>
        <dbReference type="ARBA" id="ARBA00023136"/>
    </source>
</evidence>
<evidence type="ECO:0000259" key="8">
    <source>
        <dbReference type="Pfam" id="PF20684"/>
    </source>
</evidence>
<comment type="subcellular location">
    <subcellularLocation>
        <location evidence="1">Membrane</location>
        <topology evidence="1">Multi-pass membrane protein</topology>
    </subcellularLocation>
</comment>
<dbReference type="Proteomes" id="UP000800093">
    <property type="component" value="Unassembled WGS sequence"/>
</dbReference>
<feature type="transmembrane region" description="Helical" evidence="7">
    <location>
        <begin position="163"/>
        <end position="189"/>
    </location>
</feature>
<feature type="domain" description="Rhodopsin" evidence="8">
    <location>
        <begin position="26"/>
        <end position="269"/>
    </location>
</feature>
<dbReference type="AlphaFoldDB" id="A0A9P4MZ90"/>
<keyword evidence="3 7" id="KW-1133">Transmembrane helix</keyword>
<feature type="transmembrane region" description="Helical" evidence="7">
    <location>
        <begin position="84"/>
        <end position="109"/>
    </location>
</feature>
<dbReference type="GO" id="GO:0016020">
    <property type="term" value="C:membrane"/>
    <property type="evidence" value="ECO:0007669"/>
    <property type="project" value="UniProtKB-SubCell"/>
</dbReference>
<feature type="transmembrane region" description="Helical" evidence="7">
    <location>
        <begin position="244"/>
        <end position="264"/>
    </location>
</feature>
<keyword evidence="10" id="KW-1185">Reference proteome</keyword>
<feature type="transmembrane region" description="Helical" evidence="7">
    <location>
        <begin position="121"/>
        <end position="143"/>
    </location>
</feature>